<accession>A0A931C4G1</accession>
<dbReference type="InterPro" id="IPR006439">
    <property type="entry name" value="HAD-SF_hydro_IA"/>
</dbReference>
<dbReference type="GO" id="GO:0016787">
    <property type="term" value="F:hydrolase activity"/>
    <property type="evidence" value="ECO:0007669"/>
    <property type="project" value="UniProtKB-KW"/>
</dbReference>
<dbReference type="EMBL" id="JADQTO010000001">
    <property type="protein sequence ID" value="MBG0560273.1"/>
    <property type="molecule type" value="Genomic_DNA"/>
</dbReference>
<comment type="caution">
    <text evidence="4">The sequence shown here is derived from an EMBL/GenBank/DDBJ whole genome shotgun (WGS) entry which is preliminary data.</text>
</comment>
<keyword evidence="3" id="KW-0460">Magnesium</keyword>
<keyword evidence="2 4" id="KW-0378">Hydrolase</keyword>
<reference evidence="4" key="1">
    <citation type="submission" date="2020-11" db="EMBL/GenBank/DDBJ databases">
        <title>Isolation and identification of active actinomycetes.</title>
        <authorList>
            <person name="Sun X."/>
        </authorList>
    </citation>
    <scope>NUCLEOTIDE SEQUENCE</scope>
    <source>
        <strain evidence="4">NEAU-A11</strain>
    </source>
</reference>
<dbReference type="RefSeq" id="WP_196412068.1">
    <property type="nucleotide sequence ID" value="NZ_JADQTO010000001.1"/>
</dbReference>
<dbReference type="InterPro" id="IPR023214">
    <property type="entry name" value="HAD_sf"/>
</dbReference>
<dbReference type="InterPro" id="IPR036412">
    <property type="entry name" value="HAD-like_sf"/>
</dbReference>
<evidence type="ECO:0000313" key="5">
    <source>
        <dbReference type="Proteomes" id="UP000598146"/>
    </source>
</evidence>
<sequence>MILRGVLFDLDGTLGDHDGSVSAALRTWLPSLGVAYSPETHALWDEIAERHLAAWRRREIDFREQRRRRLRDFLPIVGISYAETELDLVFDGFLRAYQSAYRAYDDAFDALAAVSAAGLAVAVLTNGSSEQQRAKLAAMGMAGIGLVYTPEELGVAKPNPASFRQACARWGIAPGEVLSVGDRHEFDVLAARTAGLRAVHLDRQGSGPYDEPHRIRSLRDLAGYL</sequence>
<dbReference type="SFLD" id="SFLDG01129">
    <property type="entry name" value="C1.5:_HAD__Beta-PGM__Phosphata"/>
    <property type="match status" value="1"/>
</dbReference>
<name>A0A931C4G1_9ACTN</name>
<dbReference type="SUPFAM" id="SSF56784">
    <property type="entry name" value="HAD-like"/>
    <property type="match status" value="1"/>
</dbReference>
<dbReference type="PANTHER" id="PTHR46470">
    <property type="entry name" value="N-ACYLNEURAMINATE-9-PHOSPHATASE"/>
    <property type="match status" value="1"/>
</dbReference>
<dbReference type="AlphaFoldDB" id="A0A931C4G1"/>
<dbReference type="GO" id="GO:0044281">
    <property type="term" value="P:small molecule metabolic process"/>
    <property type="evidence" value="ECO:0007669"/>
    <property type="project" value="UniProtKB-ARBA"/>
</dbReference>
<dbReference type="InterPro" id="IPR051400">
    <property type="entry name" value="HAD-like_hydrolase"/>
</dbReference>
<dbReference type="Gene3D" id="3.40.50.1000">
    <property type="entry name" value="HAD superfamily/HAD-like"/>
    <property type="match status" value="1"/>
</dbReference>
<gene>
    <name evidence="4" type="ORF">I4J89_02180</name>
</gene>
<protein>
    <submittedName>
        <fullName evidence="4">HAD family hydrolase</fullName>
    </submittedName>
</protein>
<comment type="cofactor">
    <cofactor evidence="1">
        <name>Mg(2+)</name>
        <dbReference type="ChEBI" id="CHEBI:18420"/>
    </cofactor>
</comment>
<evidence type="ECO:0000256" key="3">
    <source>
        <dbReference type="ARBA" id="ARBA00022842"/>
    </source>
</evidence>
<dbReference type="Pfam" id="PF00702">
    <property type="entry name" value="Hydrolase"/>
    <property type="match status" value="1"/>
</dbReference>
<dbReference type="NCBIfam" id="TIGR01549">
    <property type="entry name" value="HAD-SF-IA-v1"/>
    <property type="match status" value="1"/>
</dbReference>
<dbReference type="Proteomes" id="UP000598146">
    <property type="component" value="Unassembled WGS sequence"/>
</dbReference>
<evidence type="ECO:0000256" key="2">
    <source>
        <dbReference type="ARBA" id="ARBA00022801"/>
    </source>
</evidence>
<keyword evidence="5" id="KW-1185">Reference proteome</keyword>
<dbReference type="SFLD" id="SFLDS00003">
    <property type="entry name" value="Haloacid_Dehalogenase"/>
    <property type="match status" value="1"/>
</dbReference>
<proteinExistence type="predicted"/>
<organism evidence="4 5">
    <name type="scientific">Actinoplanes aureus</name>
    <dbReference type="NCBI Taxonomy" id="2792083"/>
    <lineage>
        <taxon>Bacteria</taxon>
        <taxon>Bacillati</taxon>
        <taxon>Actinomycetota</taxon>
        <taxon>Actinomycetes</taxon>
        <taxon>Micromonosporales</taxon>
        <taxon>Micromonosporaceae</taxon>
        <taxon>Actinoplanes</taxon>
    </lineage>
</organism>
<dbReference type="Gene3D" id="1.20.120.1600">
    <property type="match status" value="1"/>
</dbReference>
<evidence type="ECO:0000313" key="4">
    <source>
        <dbReference type="EMBL" id="MBG0560273.1"/>
    </source>
</evidence>
<evidence type="ECO:0000256" key="1">
    <source>
        <dbReference type="ARBA" id="ARBA00001946"/>
    </source>
</evidence>
<dbReference type="PRINTS" id="PR00413">
    <property type="entry name" value="HADHALOGNASE"/>
</dbReference>
<dbReference type="PANTHER" id="PTHR46470:SF4">
    <property type="entry name" value="5-AMINO-6-(5-PHOSPHO-D-RIBITYLAMINO)URACIL PHOSPHATASE YIGB"/>
    <property type="match status" value="1"/>
</dbReference>